<evidence type="ECO:0000256" key="3">
    <source>
        <dbReference type="ARBA" id="ARBA00022771"/>
    </source>
</evidence>
<dbReference type="InterPro" id="IPR003604">
    <property type="entry name" value="Matrin/U1-like-C_Znf_C2H2"/>
</dbReference>
<dbReference type="Gene3D" id="3.30.160.60">
    <property type="entry name" value="Classic Zinc Finger"/>
    <property type="match status" value="1"/>
</dbReference>
<feature type="compositionally biased region" description="Basic residues" evidence="6">
    <location>
        <begin position="333"/>
        <end position="350"/>
    </location>
</feature>
<dbReference type="PROSITE" id="PS50171">
    <property type="entry name" value="ZF_MATRIN"/>
    <property type="match status" value="1"/>
</dbReference>
<feature type="region of interest" description="Disordered" evidence="6">
    <location>
        <begin position="143"/>
        <end position="166"/>
    </location>
</feature>
<keyword evidence="9" id="KW-1185">Reference proteome</keyword>
<evidence type="ECO:0000256" key="6">
    <source>
        <dbReference type="SAM" id="MobiDB-lite"/>
    </source>
</evidence>
<keyword evidence="3" id="KW-0863">Zinc-finger</keyword>
<feature type="compositionally biased region" description="Basic and acidic residues" evidence="6">
    <location>
        <begin position="266"/>
        <end position="282"/>
    </location>
</feature>
<feature type="compositionally biased region" description="Low complexity" evidence="6">
    <location>
        <begin position="15"/>
        <end position="26"/>
    </location>
</feature>
<dbReference type="SUPFAM" id="SSF57667">
    <property type="entry name" value="beta-beta-alpha zinc fingers"/>
    <property type="match status" value="1"/>
</dbReference>
<organism evidence="8 9">
    <name type="scientific">Mortierella polycephala</name>
    <dbReference type="NCBI Taxonomy" id="41804"/>
    <lineage>
        <taxon>Eukaryota</taxon>
        <taxon>Fungi</taxon>
        <taxon>Fungi incertae sedis</taxon>
        <taxon>Mucoromycota</taxon>
        <taxon>Mortierellomycotina</taxon>
        <taxon>Mortierellomycetes</taxon>
        <taxon>Mortierellales</taxon>
        <taxon>Mortierellaceae</taxon>
        <taxon>Mortierella</taxon>
    </lineage>
</organism>
<feature type="compositionally biased region" description="Basic and acidic residues" evidence="6">
    <location>
        <begin position="143"/>
        <end position="163"/>
    </location>
</feature>
<dbReference type="Pfam" id="PF06220">
    <property type="entry name" value="zf-U1"/>
    <property type="match status" value="1"/>
</dbReference>
<feature type="compositionally biased region" description="Low complexity" evidence="6">
    <location>
        <begin position="233"/>
        <end position="244"/>
    </location>
</feature>
<evidence type="ECO:0000313" key="9">
    <source>
        <dbReference type="Proteomes" id="UP000726737"/>
    </source>
</evidence>
<dbReference type="AlphaFoldDB" id="A0A9P6Q925"/>
<feature type="region of interest" description="Disordered" evidence="6">
    <location>
        <begin position="207"/>
        <end position="350"/>
    </location>
</feature>
<feature type="compositionally biased region" description="Basic and acidic residues" evidence="6">
    <location>
        <begin position="297"/>
        <end position="310"/>
    </location>
</feature>
<feature type="compositionally biased region" description="Acidic residues" evidence="6">
    <location>
        <begin position="287"/>
        <end position="296"/>
    </location>
</feature>
<dbReference type="PANTHER" id="PTHR13173:SF10">
    <property type="entry name" value="WW DOMAIN-BINDING PROTEIN 4"/>
    <property type="match status" value="1"/>
</dbReference>
<dbReference type="PANTHER" id="PTHR13173">
    <property type="entry name" value="WW DOMAIN BINDING PROTEIN 4"/>
    <property type="match status" value="1"/>
</dbReference>
<evidence type="ECO:0000313" key="8">
    <source>
        <dbReference type="EMBL" id="KAG0261185.1"/>
    </source>
</evidence>
<evidence type="ECO:0000256" key="4">
    <source>
        <dbReference type="ARBA" id="ARBA00022833"/>
    </source>
</evidence>
<dbReference type="InterPro" id="IPR036236">
    <property type="entry name" value="Znf_C2H2_sf"/>
</dbReference>
<dbReference type="Proteomes" id="UP000726737">
    <property type="component" value="Unassembled WGS sequence"/>
</dbReference>
<dbReference type="InterPro" id="IPR000690">
    <property type="entry name" value="Matrin/U1-C_Znf_C2H2"/>
</dbReference>
<dbReference type="GO" id="GO:0000398">
    <property type="term" value="P:mRNA splicing, via spliceosome"/>
    <property type="evidence" value="ECO:0007669"/>
    <property type="project" value="InterPro"/>
</dbReference>
<dbReference type="OrthoDB" id="191651at2759"/>
<comment type="subcellular location">
    <subcellularLocation>
        <location evidence="1">Nucleus</location>
    </subcellularLocation>
</comment>
<dbReference type="GO" id="GO:0008270">
    <property type="term" value="F:zinc ion binding"/>
    <property type="evidence" value="ECO:0007669"/>
    <property type="project" value="UniProtKB-KW"/>
</dbReference>
<keyword evidence="4" id="KW-0862">Zinc</keyword>
<protein>
    <submittedName>
        <fullName evidence="8">WW domain binding protein 4</fullName>
    </submittedName>
</protein>
<dbReference type="GO" id="GO:0003723">
    <property type="term" value="F:RNA binding"/>
    <property type="evidence" value="ECO:0007669"/>
    <property type="project" value="TreeGrafter"/>
</dbReference>
<proteinExistence type="predicted"/>
<dbReference type="GO" id="GO:0071011">
    <property type="term" value="C:precatalytic spliceosome"/>
    <property type="evidence" value="ECO:0007669"/>
    <property type="project" value="TreeGrafter"/>
</dbReference>
<dbReference type="InterPro" id="IPR040023">
    <property type="entry name" value="WBP4"/>
</dbReference>
<name>A0A9P6Q925_9FUNG</name>
<dbReference type="SMART" id="SM00451">
    <property type="entry name" value="ZnF_U1"/>
    <property type="match status" value="1"/>
</dbReference>
<evidence type="ECO:0000259" key="7">
    <source>
        <dbReference type="PROSITE" id="PS50171"/>
    </source>
</evidence>
<evidence type="ECO:0000256" key="2">
    <source>
        <dbReference type="ARBA" id="ARBA00022723"/>
    </source>
</evidence>
<keyword evidence="2" id="KW-0479">Metal-binding</keyword>
<feature type="domain" description="Matrin-type" evidence="7">
    <location>
        <begin position="114"/>
        <end position="145"/>
    </location>
</feature>
<evidence type="ECO:0000256" key="1">
    <source>
        <dbReference type="ARBA" id="ARBA00004123"/>
    </source>
</evidence>
<keyword evidence="5" id="KW-0539">Nucleus</keyword>
<reference evidence="8" key="1">
    <citation type="journal article" date="2020" name="Fungal Divers.">
        <title>Resolving the Mortierellaceae phylogeny through synthesis of multi-gene phylogenetics and phylogenomics.</title>
        <authorList>
            <person name="Vandepol N."/>
            <person name="Liber J."/>
            <person name="Desiro A."/>
            <person name="Na H."/>
            <person name="Kennedy M."/>
            <person name="Barry K."/>
            <person name="Grigoriev I.V."/>
            <person name="Miller A.N."/>
            <person name="O'Donnell K."/>
            <person name="Stajich J.E."/>
            <person name="Bonito G."/>
        </authorList>
    </citation>
    <scope>NUCLEOTIDE SEQUENCE</scope>
    <source>
        <strain evidence="8">KOD948</strain>
    </source>
</reference>
<comment type="caution">
    <text evidence="8">The sequence shown here is derived from an EMBL/GenBank/DDBJ whole genome shotgun (WGS) entry which is preliminary data.</text>
</comment>
<gene>
    <name evidence="8" type="primary">WBP4</name>
    <name evidence="8" type="ORF">BG011_001291</name>
</gene>
<accession>A0A9P6Q925</accession>
<dbReference type="EMBL" id="JAAAJA010000132">
    <property type="protein sequence ID" value="KAG0261185.1"/>
    <property type="molecule type" value="Genomic_DNA"/>
</dbReference>
<feature type="region of interest" description="Disordered" evidence="6">
    <location>
        <begin position="7"/>
        <end position="26"/>
    </location>
</feature>
<sequence>MRNLLRASSLHLDMPNDTDGTPDNGGTDIPMLDILNPSTISEAQPTEETIICHDEQDPAANLKQLGITEHELNIKECDTFVEALMNASVEDNSIFPNAMNVRRWSEYWKSNAKFFCRFCKIYITDNKSTRNIHDSGVKHKENVERFLREQNQRSRDKETETARTNKQMEAIEKAALKQYQLDVEAGLVQPSTSFPAVASPATVAAESVSSKSESSPTILGSKKPTASTGSNSVPVAEPKAPAAKPADKTIGQPGEWQTVESTGQKHGQDKKSDGKKDEERSHYVPGADEDDGEADPEDLRGFKIVEKAYPIDDELVGNNDADGGEGSAGAAVFKKRKAGANKSRNIRRKQ</sequence>
<evidence type="ECO:0000256" key="5">
    <source>
        <dbReference type="ARBA" id="ARBA00023242"/>
    </source>
</evidence>
<dbReference type="InterPro" id="IPR013085">
    <property type="entry name" value="U1-CZ_Znf_C2H2"/>
</dbReference>